<dbReference type="EMBL" id="CP001654">
    <property type="protein sequence ID" value="ACS87080.1"/>
    <property type="molecule type" value="Genomic_DNA"/>
</dbReference>
<dbReference type="GO" id="GO:0047605">
    <property type="term" value="F:acetolactate decarboxylase activity"/>
    <property type="evidence" value="ECO:0007669"/>
    <property type="project" value="UniProtKB-UniRule"/>
</dbReference>
<gene>
    <name evidence="10" type="ordered locus">Dd703_3318</name>
</gene>
<keyword evidence="11" id="KW-1185">Reference proteome</keyword>
<evidence type="ECO:0000256" key="7">
    <source>
        <dbReference type="ARBA" id="ARBA00023061"/>
    </source>
</evidence>
<dbReference type="PIRSF" id="PIRSF001332">
    <property type="entry name" value="Acetolac_decarb"/>
    <property type="match status" value="1"/>
</dbReference>
<dbReference type="CDD" id="cd17299">
    <property type="entry name" value="acetolactate_decarboxylase"/>
    <property type="match status" value="1"/>
</dbReference>
<proteinExistence type="inferred from homology"/>
<keyword evidence="7 9" id="KW-0005">Acetoin biosynthesis</keyword>
<dbReference type="PANTHER" id="PTHR35524:SF1">
    <property type="entry name" value="ALPHA-ACETOLACTATE DECARBOXYLASE"/>
    <property type="match status" value="1"/>
</dbReference>
<dbReference type="Gene3D" id="3.30.1330.80">
    <property type="entry name" value="Hypothetical protein, similar to alpha- acetolactate decarboxylase, domain 2"/>
    <property type="match status" value="2"/>
</dbReference>
<dbReference type="Proteomes" id="UP000002734">
    <property type="component" value="Chromosome"/>
</dbReference>
<evidence type="ECO:0000256" key="2">
    <source>
        <dbReference type="ARBA" id="ARBA00005170"/>
    </source>
</evidence>
<evidence type="ECO:0000256" key="6">
    <source>
        <dbReference type="ARBA" id="ARBA00022793"/>
    </source>
</evidence>
<evidence type="ECO:0000313" key="10">
    <source>
        <dbReference type="EMBL" id="ACS87080.1"/>
    </source>
</evidence>
<accession>C6CDY6</accession>
<evidence type="ECO:0000256" key="5">
    <source>
        <dbReference type="ARBA" id="ARBA00020164"/>
    </source>
</evidence>
<dbReference type="HOGENOM" id="CLU_072561_0_0_6"/>
<reference evidence="10" key="1">
    <citation type="submission" date="2009-06" db="EMBL/GenBank/DDBJ databases">
        <title>Complete sequence of Dickeya dadantii Ech703.</title>
        <authorList>
            <consortium name="US DOE Joint Genome Institute"/>
            <person name="Lucas S."/>
            <person name="Copeland A."/>
            <person name="Lapidus A."/>
            <person name="Glavina del Rio T."/>
            <person name="Dalin E."/>
            <person name="Tice H."/>
            <person name="Bruce D."/>
            <person name="Goodwin L."/>
            <person name="Pitluck S."/>
            <person name="Chertkov O."/>
            <person name="Brettin T."/>
            <person name="Detter J.C."/>
            <person name="Han C."/>
            <person name="Larimer F."/>
            <person name="Land M."/>
            <person name="Hauser L."/>
            <person name="Kyrpides N."/>
            <person name="Mikhailova N."/>
            <person name="Balakrishnan V."/>
            <person name="Glasner J."/>
            <person name="Perna N.T."/>
        </authorList>
    </citation>
    <scope>NUCLEOTIDE SEQUENCE [LARGE SCALE GENOMIC DNA]</scope>
    <source>
        <strain evidence="10">Ech703</strain>
    </source>
</reference>
<comment type="similarity">
    <text evidence="3 9">Belongs to the alpha-acetolactate decarboxylase family.</text>
</comment>
<keyword evidence="6 9" id="KW-0210">Decarboxylase</keyword>
<protein>
    <recommendedName>
        <fullName evidence="5 9">Alpha-acetolactate decarboxylase</fullName>
        <ecNumber evidence="4 9">4.1.1.5</ecNumber>
    </recommendedName>
</protein>
<dbReference type="KEGG" id="dda:Dd703_3318"/>
<dbReference type="NCBIfam" id="TIGR01252">
    <property type="entry name" value="acetolac_decarb"/>
    <property type="match status" value="1"/>
</dbReference>
<comment type="pathway">
    <text evidence="2 9">Polyol metabolism; (R,R)-butane-2,3-diol biosynthesis; (R,R)-butane-2,3-diol from pyruvate: step 2/3.</text>
</comment>
<dbReference type="eggNOG" id="COG3527">
    <property type="taxonomic scope" value="Bacteria"/>
</dbReference>
<evidence type="ECO:0000256" key="4">
    <source>
        <dbReference type="ARBA" id="ARBA00013204"/>
    </source>
</evidence>
<dbReference type="UniPathway" id="UPA00626">
    <property type="reaction ID" value="UER00678"/>
</dbReference>
<dbReference type="GO" id="GO:0045151">
    <property type="term" value="P:acetoin biosynthetic process"/>
    <property type="evidence" value="ECO:0007669"/>
    <property type="project" value="UniProtKB-UniRule"/>
</dbReference>
<sequence>MNDINSIDPCFDDLACLVIHHQEHHPERVIYQTALMSSLINGVYEGTCTMTELLKHGDFGLGTFNNLDGELVALNSRIFQLREDGSARAARAWQKTPFAVMTFFHPTETLRFDEAVSRDRLHRHIDTLIATDNLFCAMRIDGRFSHVETRTVPRQERPYKPMLEAVANQPTFHFEQRQGTVIGFRSPAYVQGINVAGYHEHFITDDRQGGGHILDYHLEEGVLTFGTIAKLVIDLPQDQDFLQANLSPNNLDSVIHSVES</sequence>
<dbReference type="Pfam" id="PF03306">
    <property type="entry name" value="AAL_decarboxy"/>
    <property type="match status" value="1"/>
</dbReference>
<dbReference type="STRING" id="579405.Dd703_3318"/>
<evidence type="ECO:0000313" key="11">
    <source>
        <dbReference type="Proteomes" id="UP000002734"/>
    </source>
</evidence>
<evidence type="ECO:0000256" key="8">
    <source>
        <dbReference type="ARBA" id="ARBA00023239"/>
    </source>
</evidence>
<dbReference type="InterPro" id="IPR005128">
    <property type="entry name" value="Acetolactate_a_deCO2ase"/>
</dbReference>
<organism evidence="10 11">
    <name type="scientific">Musicola paradisiaca (strain Ech703)</name>
    <name type="common">Dickeya paradisiaca</name>
    <name type="synonym">Dickeya dadantii</name>
    <dbReference type="NCBI Taxonomy" id="579405"/>
    <lineage>
        <taxon>Bacteria</taxon>
        <taxon>Pseudomonadati</taxon>
        <taxon>Pseudomonadota</taxon>
        <taxon>Gammaproteobacteria</taxon>
        <taxon>Enterobacterales</taxon>
        <taxon>Pectobacteriaceae</taxon>
        <taxon>Musicola</taxon>
    </lineage>
</organism>
<name>C6CDY6_MUSP7</name>
<dbReference type="EC" id="4.1.1.5" evidence="4 9"/>
<dbReference type="AlphaFoldDB" id="C6CDY6"/>
<keyword evidence="8 9" id="KW-0456">Lyase</keyword>
<evidence type="ECO:0000256" key="3">
    <source>
        <dbReference type="ARBA" id="ARBA00007106"/>
    </source>
</evidence>
<comment type="catalytic activity">
    <reaction evidence="1 9">
        <text>(2S)-2-acetolactate + H(+) = (R)-acetoin + CO2</text>
        <dbReference type="Rhea" id="RHEA:21580"/>
        <dbReference type="ChEBI" id="CHEBI:15378"/>
        <dbReference type="ChEBI" id="CHEBI:15686"/>
        <dbReference type="ChEBI" id="CHEBI:16526"/>
        <dbReference type="ChEBI" id="CHEBI:58476"/>
        <dbReference type="EC" id="4.1.1.5"/>
    </reaction>
</comment>
<dbReference type="PANTHER" id="PTHR35524">
    <property type="entry name" value="ALPHA-ACETOLACTATE DECARBOXYLASE"/>
    <property type="match status" value="1"/>
</dbReference>
<evidence type="ECO:0000256" key="1">
    <source>
        <dbReference type="ARBA" id="ARBA00001784"/>
    </source>
</evidence>
<evidence type="ECO:0000256" key="9">
    <source>
        <dbReference type="PIRNR" id="PIRNR001332"/>
    </source>
</evidence>
<dbReference type="SUPFAM" id="SSF117856">
    <property type="entry name" value="AF0104/ALDC/Ptd012-like"/>
    <property type="match status" value="1"/>
</dbReference>